<dbReference type="OMA" id="RRECTPA"/>
<dbReference type="Proteomes" id="UP000001554">
    <property type="component" value="Chromosome 7"/>
</dbReference>
<dbReference type="GO" id="GO:0048406">
    <property type="term" value="F:nerve growth factor binding"/>
    <property type="evidence" value="ECO:0000318"/>
    <property type="project" value="GO_Central"/>
</dbReference>
<evidence type="ECO:0000256" key="2">
    <source>
        <dbReference type="SAM" id="Phobius"/>
    </source>
</evidence>
<feature type="repeat" description="TNFR-Cys" evidence="1">
    <location>
        <begin position="89"/>
        <end position="130"/>
    </location>
</feature>
<proteinExistence type="predicted"/>
<feature type="disulfide bond" evidence="1">
    <location>
        <begin position="112"/>
        <end position="130"/>
    </location>
</feature>
<dbReference type="SMART" id="SM00208">
    <property type="entry name" value="TNFR"/>
    <property type="match status" value="2"/>
</dbReference>
<keyword evidence="2" id="KW-0472">Membrane</keyword>
<dbReference type="InterPro" id="IPR052302">
    <property type="entry name" value="Neurotrophin_rcpt-DD"/>
</dbReference>
<keyword evidence="3" id="KW-0732">Signal</keyword>
<sequence length="365" mass="39760">MRKRPPLASTFYHKLLTTMLVILILLVDIVSATSQTTPATPNVECRGHSRKYKTFDGDGNPVCVPCSSCSPGYGVLRPCTEYQDTVCEPCEPGKTFSGTDSPWRRCESCVQCAAHEVRRRECTPARNGRCGSCETGWFHNEITGDCDVCSWCYPEYPAITDFVSECNVTGVATGFQCAPIIDAPYPPPQEHMHLTTEGTGHPTERLEYHHLVEYVGEEDHSHGANKELDLTTHCTSTDTPPVSKDITTERLRGPVPMRTPQVSPAPRIEVSNGLLAGQSGQDHQNTSPSALPVGAVVVGIAVAVLILIVVILVVYSIKSRKRACLVKGNEGLIELTVSESPTDKTPLVENHEAPSFQNTMSTVII</sequence>
<feature type="domain" description="TNFR-Cys" evidence="4">
    <location>
        <begin position="44"/>
        <end position="87"/>
    </location>
</feature>
<feature type="disulfide bond" evidence="1">
    <location>
        <begin position="109"/>
        <end position="122"/>
    </location>
</feature>
<dbReference type="PROSITE" id="PS50050">
    <property type="entry name" value="TNFR_NGFR_2"/>
    <property type="match status" value="2"/>
</dbReference>
<feature type="transmembrane region" description="Helical" evidence="2">
    <location>
        <begin position="293"/>
        <end position="317"/>
    </location>
</feature>
<keyword evidence="2" id="KW-0812">Transmembrane</keyword>
<reference evidence="6" key="2">
    <citation type="submission" date="2025-08" db="UniProtKB">
        <authorList>
            <consortium name="RefSeq"/>
        </authorList>
    </citation>
    <scope>IDENTIFICATION</scope>
    <source>
        <strain evidence="6">S238N-H82</strain>
        <tissue evidence="6">Testes</tissue>
    </source>
</reference>
<feature type="disulfide bond" evidence="1">
    <location>
        <begin position="69"/>
        <end position="87"/>
    </location>
</feature>
<evidence type="ECO:0000256" key="1">
    <source>
        <dbReference type="PROSITE-ProRule" id="PRU00206"/>
    </source>
</evidence>
<evidence type="ECO:0000259" key="4">
    <source>
        <dbReference type="PROSITE" id="PS50050"/>
    </source>
</evidence>
<dbReference type="RefSeq" id="XP_035682657.1">
    <property type="nucleotide sequence ID" value="XM_035826764.1"/>
</dbReference>
<keyword evidence="2" id="KW-1133">Transmembrane helix</keyword>
<gene>
    <name evidence="6" type="primary">LOC118420058</name>
</gene>
<dbReference type="KEGG" id="bfo:118420058"/>
<protein>
    <submittedName>
        <fullName evidence="6">Tumor necrosis factor receptor superfamily member 1B-like</fullName>
    </submittedName>
</protein>
<organism evidence="5 6">
    <name type="scientific">Branchiostoma floridae</name>
    <name type="common">Florida lancelet</name>
    <name type="synonym">Amphioxus</name>
    <dbReference type="NCBI Taxonomy" id="7739"/>
    <lineage>
        <taxon>Eukaryota</taxon>
        <taxon>Metazoa</taxon>
        <taxon>Chordata</taxon>
        <taxon>Cephalochordata</taxon>
        <taxon>Leptocardii</taxon>
        <taxon>Amphioxiformes</taxon>
        <taxon>Branchiostomatidae</taxon>
        <taxon>Branchiostoma</taxon>
    </lineage>
</organism>
<dbReference type="GO" id="GO:0009986">
    <property type="term" value="C:cell surface"/>
    <property type="evidence" value="ECO:0000318"/>
    <property type="project" value="GO_Central"/>
</dbReference>
<accession>A0A9J7LGY3</accession>
<dbReference type="Pfam" id="PF00020">
    <property type="entry name" value="TNFR_c6"/>
    <property type="match status" value="2"/>
</dbReference>
<dbReference type="InterPro" id="IPR001368">
    <property type="entry name" value="TNFR/NGFR_Cys_rich_reg"/>
</dbReference>
<feature type="repeat" description="TNFR-Cys" evidence="1">
    <location>
        <begin position="44"/>
        <end position="87"/>
    </location>
</feature>
<evidence type="ECO:0000313" key="5">
    <source>
        <dbReference type="Proteomes" id="UP000001554"/>
    </source>
</evidence>
<dbReference type="GO" id="GO:0007266">
    <property type="term" value="P:Rho protein signal transduction"/>
    <property type="evidence" value="ECO:0000318"/>
    <property type="project" value="GO_Central"/>
</dbReference>
<dbReference type="PANTHER" id="PTHR46605">
    <property type="entry name" value="TUMOR NECROSIS FACTOR RECEPTOR"/>
    <property type="match status" value="1"/>
</dbReference>
<dbReference type="AlphaFoldDB" id="A0A9J7LGY3"/>
<dbReference type="OrthoDB" id="10048028at2759"/>
<dbReference type="GeneID" id="118420058"/>
<comment type="caution">
    <text evidence="1">Lacks conserved residue(s) required for the propagation of feature annotation.</text>
</comment>
<dbReference type="GO" id="GO:0005886">
    <property type="term" value="C:plasma membrane"/>
    <property type="evidence" value="ECO:0000318"/>
    <property type="project" value="GO_Central"/>
</dbReference>
<dbReference type="GO" id="GO:0015026">
    <property type="term" value="F:coreceptor activity"/>
    <property type="evidence" value="ECO:0000318"/>
    <property type="project" value="GO_Central"/>
</dbReference>
<dbReference type="Gene3D" id="2.10.50.10">
    <property type="entry name" value="Tumor Necrosis Factor Receptor, subunit A, domain 2"/>
    <property type="match status" value="2"/>
</dbReference>
<dbReference type="PANTHER" id="PTHR46605:SF2">
    <property type="entry name" value="TNFR-CYS DOMAIN-CONTAINING PROTEIN"/>
    <property type="match status" value="1"/>
</dbReference>
<evidence type="ECO:0000256" key="3">
    <source>
        <dbReference type="SAM" id="SignalP"/>
    </source>
</evidence>
<keyword evidence="5" id="KW-1185">Reference proteome</keyword>
<feature type="signal peptide" evidence="3">
    <location>
        <begin position="1"/>
        <end position="32"/>
    </location>
</feature>
<dbReference type="SUPFAM" id="SSF57586">
    <property type="entry name" value="TNF receptor-like"/>
    <property type="match status" value="1"/>
</dbReference>
<name>A0A9J7LGY3_BRAFL</name>
<feature type="chain" id="PRO_5039901592" evidence="3">
    <location>
        <begin position="33"/>
        <end position="365"/>
    </location>
</feature>
<keyword evidence="1" id="KW-1015">Disulfide bond</keyword>
<dbReference type="GO" id="GO:0005035">
    <property type="term" value="F:death receptor activity"/>
    <property type="evidence" value="ECO:0000318"/>
    <property type="project" value="GO_Central"/>
</dbReference>
<feature type="disulfide bond" evidence="1">
    <location>
        <begin position="66"/>
        <end position="79"/>
    </location>
</feature>
<evidence type="ECO:0000313" key="6">
    <source>
        <dbReference type="RefSeq" id="XP_035682657.1"/>
    </source>
</evidence>
<feature type="domain" description="TNFR-Cys" evidence="4">
    <location>
        <begin position="89"/>
        <end position="130"/>
    </location>
</feature>
<reference evidence="5" key="1">
    <citation type="journal article" date="2020" name="Nat. Ecol. Evol.">
        <title>Deeply conserved synteny resolves early events in vertebrate evolution.</title>
        <authorList>
            <person name="Simakov O."/>
            <person name="Marletaz F."/>
            <person name="Yue J.X."/>
            <person name="O'Connell B."/>
            <person name="Jenkins J."/>
            <person name="Brandt A."/>
            <person name="Calef R."/>
            <person name="Tung C.H."/>
            <person name="Huang T.K."/>
            <person name="Schmutz J."/>
            <person name="Satoh N."/>
            <person name="Yu J.K."/>
            <person name="Putnam N.H."/>
            <person name="Green R.E."/>
            <person name="Rokhsar D.S."/>
        </authorList>
    </citation>
    <scope>NUCLEOTIDE SEQUENCE [LARGE SCALE GENOMIC DNA]</scope>
    <source>
        <strain evidence="5">S238N-H82</strain>
    </source>
</reference>
<dbReference type="PROSITE" id="PS00652">
    <property type="entry name" value="TNFR_NGFR_1"/>
    <property type="match status" value="2"/>
</dbReference>